<dbReference type="CDD" id="cd14014">
    <property type="entry name" value="STKc_PknB_like"/>
    <property type="match status" value="2"/>
</dbReference>
<dbReference type="Pfam" id="PF00069">
    <property type="entry name" value="Pkinase"/>
    <property type="match status" value="2"/>
</dbReference>
<dbReference type="InterPro" id="IPR001680">
    <property type="entry name" value="WD40_rpt"/>
</dbReference>
<dbReference type="GO" id="GO:0005524">
    <property type="term" value="F:ATP binding"/>
    <property type="evidence" value="ECO:0007669"/>
    <property type="project" value="InterPro"/>
</dbReference>
<dbReference type="EMBL" id="AP019860">
    <property type="protein sequence ID" value="BBM86613.1"/>
    <property type="molecule type" value="Genomic_DNA"/>
</dbReference>
<dbReference type="AlphaFoldDB" id="A0A5S9F5Y6"/>
<dbReference type="PANTHER" id="PTHR44329">
    <property type="entry name" value="SERINE/THREONINE-PROTEIN KINASE TNNI3K-RELATED"/>
    <property type="match status" value="1"/>
</dbReference>
<dbReference type="SUPFAM" id="SSF56112">
    <property type="entry name" value="Protein kinase-like (PK-like)"/>
    <property type="match status" value="2"/>
</dbReference>
<dbReference type="Gene3D" id="1.10.510.10">
    <property type="entry name" value="Transferase(Phosphotransferase) domain 1"/>
    <property type="match status" value="2"/>
</dbReference>
<evidence type="ECO:0000313" key="6">
    <source>
        <dbReference type="Proteomes" id="UP000326354"/>
    </source>
</evidence>
<gene>
    <name evidence="5" type="ORF">UABAM_04999</name>
</gene>
<reference evidence="5 6" key="1">
    <citation type="submission" date="2019-08" db="EMBL/GenBank/DDBJ databases">
        <title>Complete genome sequence of Candidatus Uab amorphum.</title>
        <authorList>
            <person name="Shiratori T."/>
            <person name="Suzuki S."/>
            <person name="Kakizawa Y."/>
            <person name="Ishida K."/>
        </authorList>
    </citation>
    <scope>NUCLEOTIDE SEQUENCE [LARGE SCALE GENOMIC DNA]</scope>
    <source>
        <strain evidence="5 6">SRT547</strain>
    </source>
</reference>
<dbReference type="CDD" id="cd00200">
    <property type="entry name" value="WD40"/>
    <property type="match status" value="1"/>
</dbReference>
<dbReference type="PROSITE" id="PS00678">
    <property type="entry name" value="WD_REPEATS_1"/>
    <property type="match status" value="1"/>
</dbReference>
<dbReference type="KEGG" id="uam:UABAM_04999"/>
<evidence type="ECO:0000256" key="3">
    <source>
        <dbReference type="PROSITE-ProRule" id="PRU00221"/>
    </source>
</evidence>
<evidence type="ECO:0000256" key="1">
    <source>
        <dbReference type="ARBA" id="ARBA00022574"/>
    </source>
</evidence>
<proteinExistence type="predicted"/>
<dbReference type="GO" id="GO:0004674">
    <property type="term" value="F:protein serine/threonine kinase activity"/>
    <property type="evidence" value="ECO:0007669"/>
    <property type="project" value="TreeGrafter"/>
</dbReference>
<keyword evidence="1 3" id="KW-0853">WD repeat</keyword>
<dbReference type="Pfam" id="PF00400">
    <property type="entry name" value="WD40"/>
    <property type="match status" value="3"/>
</dbReference>
<feature type="repeat" description="WD" evidence="3">
    <location>
        <begin position="250"/>
        <end position="296"/>
    </location>
</feature>
<dbReference type="SMART" id="SM00320">
    <property type="entry name" value="WD40"/>
    <property type="match status" value="7"/>
</dbReference>
<organism evidence="5 6">
    <name type="scientific">Uabimicrobium amorphum</name>
    <dbReference type="NCBI Taxonomy" id="2596890"/>
    <lineage>
        <taxon>Bacteria</taxon>
        <taxon>Pseudomonadati</taxon>
        <taxon>Planctomycetota</taxon>
        <taxon>Candidatus Uabimicrobiia</taxon>
        <taxon>Candidatus Uabimicrobiales</taxon>
        <taxon>Candidatus Uabimicrobiaceae</taxon>
        <taxon>Candidatus Uabimicrobium</taxon>
    </lineage>
</organism>
<dbReference type="InterPro" id="IPR011047">
    <property type="entry name" value="Quinoprotein_ADH-like_sf"/>
</dbReference>
<dbReference type="PROSITE" id="PS50082">
    <property type="entry name" value="WD_REPEATS_2"/>
    <property type="match status" value="3"/>
</dbReference>
<feature type="domain" description="Protein kinase" evidence="4">
    <location>
        <begin position="461"/>
        <end position="714"/>
    </location>
</feature>
<dbReference type="Proteomes" id="UP000326354">
    <property type="component" value="Chromosome"/>
</dbReference>
<dbReference type="InterPro" id="IPR000719">
    <property type="entry name" value="Prot_kinase_dom"/>
</dbReference>
<dbReference type="RefSeq" id="WP_151970661.1">
    <property type="nucleotide sequence ID" value="NZ_AP019860.1"/>
</dbReference>
<feature type="repeat" description="WD" evidence="3">
    <location>
        <begin position="374"/>
        <end position="417"/>
    </location>
</feature>
<dbReference type="PROSITE" id="PS50294">
    <property type="entry name" value="WD_REPEATS_REGION"/>
    <property type="match status" value="1"/>
</dbReference>
<feature type="repeat" description="WD" evidence="3">
    <location>
        <begin position="172"/>
        <end position="213"/>
    </location>
</feature>
<sequence>MGSACALFVAMKIGFGQVVIEENGDFAISESQGLIKNVWNIELEMTKIEKCLLYEQIISSAQTVEIEKRAQGLKAQIQQQRQSKNYLAAWKNVQELKKTAGYEQDEELLSTIHTLSEDLQYQRSLLHRGWLHGFLTKNVHCETIAGHFVFGSNSNYDFLVWDIRSKQLIHTFSGHKKNITHIAATPDGSFAISASRDKTVHIWDINKKQRIHTFSGSGPVAISGEHFVIFCQNSNLQVWDIKNKQPLGKFSDHTGEITSLTVIPDECLVLSASYSSDRNDNSLSIWNIKSGKSVTTLSEHKDRIDIDSVVGDLAISRKDNLFQIWDIPSKQLVLTFSFPVEHLAITPCGRFAIGAGGNTLFIWETNSKKLVYELSAHLAQITSIAITPDGRFVISGNNSHDKNIQIWDIASGELLGKLYGDTKPITDIKITSDNRFAISRDGKTWQFDWHWEKDTVDIDSYQIKEKLSSGVTGEIYLAYDVNRNMQVVLKVLEKNIFKSLEMLERDVKIYKTMVHPPNTVEFLGWGNFDDTKVFLVMEYTDGQNLQTLMTRNASIKSSMKIIFELILALKYMHAHKILHLSLQPSKVLIDKQNREVKLLGFSSKKYITNPASLKCNYMAPELIQNSEEISVQADIYSLGAILYHLLSGQTPYGEIKETSKILDAKLKQTPLSLDNEANIFTKIVQKAMASKPQKRYENVGRMARALQKAINAYIGITNVDINFNHFVIKADIENKVCLAQHLGYNAQVVFKTLPYAHKWVTQAQRRFDRKIQHICKTLVHPNIIRVLGWHKIEQEAYLVMEYLNAWSLEQLMAKLGTIPLKYAIQTAIHLANALSCMHSHEIHPSHLAPSNIFIDKQTGVVKVKVQTEQENVPLSRRVCASNMNCLIHYIAPESLKNEIKSKQADIYSLGAILYYTVANQLPHYELNKNVIELMMEIINQDPVPVQQLRKNVPDALAKIIHKALSREPEKRHQSSDEFAKELQKVLDVIT</sequence>
<feature type="domain" description="Protein kinase" evidence="4">
    <location>
        <begin position="713"/>
        <end position="986"/>
    </location>
</feature>
<keyword evidence="6" id="KW-1185">Reference proteome</keyword>
<dbReference type="PROSITE" id="PS50011">
    <property type="entry name" value="PROTEIN_KINASE_DOM"/>
    <property type="match status" value="2"/>
</dbReference>
<evidence type="ECO:0000256" key="2">
    <source>
        <dbReference type="ARBA" id="ARBA00022737"/>
    </source>
</evidence>
<evidence type="ECO:0000259" key="4">
    <source>
        <dbReference type="PROSITE" id="PS50011"/>
    </source>
</evidence>
<dbReference type="InterPro" id="IPR051681">
    <property type="entry name" value="Ser/Thr_Kinases-Pseudokinases"/>
</dbReference>
<dbReference type="InterPro" id="IPR015943">
    <property type="entry name" value="WD40/YVTN_repeat-like_dom_sf"/>
</dbReference>
<protein>
    <recommendedName>
        <fullName evidence="4">Protein kinase domain-containing protein</fullName>
    </recommendedName>
</protein>
<dbReference type="OrthoDB" id="500858at2"/>
<dbReference type="Gene3D" id="2.130.10.10">
    <property type="entry name" value="YVTN repeat-like/Quinoprotein amine dehydrogenase"/>
    <property type="match status" value="3"/>
</dbReference>
<dbReference type="InterPro" id="IPR011009">
    <property type="entry name" value="Kinase-like_dom_sf"/>
</dbReference>
<name>A0A5S9F5Y6_UABAM</name>
<dbReference type="InterPro" id="IPR019775">
    <property type="entry name" value="WD40_repeat_CS"/>
</dbReference>
<dbReference type="Gene3D" id="3.30.200.20">
    <property type="entry name" value="Phosphorylase Kinase, domain 1"/>
    <property type="match status" value="1"/>
</dbReference>
<dbReference type="SUPFAM" id="SSF50998">
    <property type="entry name" value="Quinoprotein alcohol dehydrogenase-like"/>
    <property type="match status" value="1"/>
</dbReference>
<evidence type="ECO:0000313" key="5">
    <source>
        <dbReference type="EMBL" id="BBM86613.1"/>
    </source>
</evidence>
<keyword evidence="2" id="KW-0677">Repeat</keyword>
<accession>A0A5S9F5Y6</accession>